<dbReference type="AlphaFoldDB" id="A0A2M8TUZ7"/>
<feature type="compositionally biased region" description="Basic and acidic residues" evidence="1">
    <location>
        <begin position="389"/>
        <end position="405"/>
    </location>
</feature>
<protein>
    <recommendedName>
        <fullName evidence="6">DUF4099 domain-containing protein</fullName>
    </recommendedName>
</protein>
<feature type="region of interest" description="Disordered" evidence="1">
    <location>
        <begin position="117"/>
        <end position="173"/>
    </location>
</feature>
<comment type="caution">
    <text evidence="4">The sequence shown here is derived from an EMBL/GenBank/DDBJ whole genome shotgun (WGS) entry which is preliminary data.</text>
</comment>
<dbReference type="InterPro" id="IPR025222">
    <property type="entry name" value="DUF3945"/>
</dbReference>
<gene>
    <name evidence="4" type="ORF">CTM58_06445</name>
</gene>
<feature type="compositionally biased region" description="Polar residues" evidence="1">
    <location>
        <begin position="145"/>
        <end position="163"/>
    </location>
</feature>
<proteinExistence type="predicted"/>
<dbReference type="Pfam" id="PF13351">
    <property type="entry name" value="DUF4099"/>
    <property type="match status" value="1"/>
</dbReference>
<feature type="domain" description="DUF3945" evidence="2">
    <location>
        <begin position="412"/>
        <end position="455"/>
    </location>
</feature>
<feature type="region of interest" description="Disordered" evidence="1">
    <location>
        <begin position="483"/>
        <end position="526"/>
    </location>
</feature>
<feature type="domain" description="DUF3945" evidence="2">
    <location>
        <begin position="314"/>
        <end position="366"/>
    </location>
</feature>
<feature type="compositionally biased region" description="Polar residues" evidence="1">
    <location>
        <begin position="378"/>
        <end position="387"/>
    </location>
</feature>
<sequence>MAKKTKEQDVLLVRDEKTGEIGVIAGLGSDGTPKRVPPKVEHAQDFLKFDRGGDMLDNFFLNFMRQCKEPSRFGFYRVAAEQADKLIEVMKDLLKNPEGNRELLAPHKIDMTPYHKAVQEEQQQSQQQNQQPTNPTEEMKEKQEQPQATQGAAGQEKTNGSNGQKKENTYKPIDESKINWQELEEKWGIRRDELEKSGDLKRMLNYGKSDLVSVAPKFDGQTFETAARLAFKVQEDGTVRLVPHLVQTAPNLDLEYKGHRFTEEDKRNLKETGNLGRIVNLANTETGELKPSFVSIDRQTHELIDIAANRVRMRDTIGKTVLSETEKALLLTGAPLKGKEIELENGRKFTVTLQMNAEQRGIEFVPGSGRSPRKQQRQDGNTTQGQKGESPKQRENRWTTDDGKIRPIGKWKNIQFSDEQKKDYCQGKAVKLENVLDKKGQPCTMYLKFNYDKGRPFTHNQNPDLAQSVAPSNESRVQVAVNNEGKTNEATKHIQQPIEKGQVAPKNEQQAQQQKNEPKKAKGIRM</sequence>
<feature type="compositionally biased region" description="Low complexity" evidence="1">
    <location>
        <begin position="505"/>
        <end position="515"/>
    </location>
</feature>
<evidence type="ECO:0000313" key="5">
    <source>
        <dbReference type="Proteomes" id="UP000229884"/>
    </source>
</evidence>
<dbReference type="InterPro" id="IPR025343">
    <property type="entry name" value="DUF4099"/>
</dbReference>
<dbReference type="Pfam" id="PF13101">
    <property type="entry name" value="DUF3945"/>
    <property type="match status" value="2"/>
</dbReference>
<feature type="compositionally biased region" description="Low complexity" evidence="1">
    <location>
        <begin position="120"/>
        <end position="136"/>
    </location>
</feature>
<evidence type="ECO:0000313" key="4">
    <source>
        <dbReference type="EMBL" id="PJI27758.1"/>
    </source>
</evidence>
<name>A0A2M8TUZ7_PREIN</name>
<reference evidence="4 5" key="1">
    <citation type="submission" date="2017-11" db="EMBL/GenBank/DDBJ databases">
        <title>Genome sequencing of Prevotella intermedia KCOM 2832.</title>
        <authorList>
            <person name="Kook J.-K."/>
            <person name="Park S.-N."/>
            <person name="Lim Y.K."/>
        </authorList>
    </citation>
    <scope>NUCLEOTIDE SEQUENCE [LARGE SCALE GENOMIC DNA]</scope>
    <source>
        <strain evidence="4 5">KCOM 2832</strain>
    </source>
</reference>
<feature type="compositionally biased region" description="Basic and acidic residues" evidence="1">
    <location>
        <begin position="164"/>
        <end position="173"/>
    </location>
</feature>
<organism evidence="4 5">
    <name type="scientific">Prevotella intermedia</name>
    <dbReference type="NCBI Taxonomy" id="28131"/>
    <lineage>
        <taxon>Bacteria</taxon>
        <taxon>Pseudomonadati</taxon>
        <taxon>Bacteroidota</taxon>
        <taxon>Bacteroidia</taxon>
        <taxon>Bacteroidales</taxon>
        <taxon>Prevotellaceae</taxon>
        <taxon>Prevotella</taxon>
    </lineage>
</organism>
<feature type="domain" description="DUF4099" evidence="3">
    <location>
        <begin position="173"/>
        <end position="253"/>
    </location>
</feature>
<accession>A0A2M8TUZ7</accession>
<evidence type="ECO:0000259" key="2">
    <source>
        <dbReference type="Pfam" id="PF13101"/>
    </source>
</evidence>
<feature type="region of interest" description="Disordered" evidence="1">
    <location>
        <begin position="362"/>
        <end position="405"/>
    </location>
</feature>
<dbReference type="EMBL" id="PENG01000001">
    <property type="protein sequence ID" value="PJI27758.1"/>
    <property type="molecule type" value="Genomic_DNA"/>
</dbReference>
<dbReference type="RefSeq" id="WP_100370675.1">
    <property type="nucleotide sequence ID" value="NZ_PENG01000001.1"/>
</dbReference>
<evidence type="ECO:0000256" key="1">
    <source>
        <dbReference type="SAM" id="MobiDB-lite"/>
    </source>
</evidence>
<dbReference type="Proteomes" id="UP000229884">
    <property type="component" value="Unassembled WGS sequence"/>
</dbReference>
<evidence type="ECO:0000259" key="3">
    <source>
        <dbReference type="Pfam" id="PF13351"/>
    </source>
</evidence>
<evidence type="ECO:0008006" key="6">
    <source>
        <dbReference type="Google" id="ProtNLM"/>
    </source>
</evidence>